<dbReference type="InterPro" id="IPR011095">
    <property type="entry name" value="Dala_Dala_lig_C"/>
</dbReference>
<proteinExistence type="predicted"/>
<evidence type="ECO:0000259" key="3">
    <source>
        <dbReference type="PROSITE" id="PS50975"/>
    </source>
</evidence>
<keyword evidence="2" id="KW-0067">ATP-binding</keyword>
<dbReference type="Pfam" id="PF07478">
    <property type="entry name" value="Dala_Dala_lig_C"/>
    <property type="match status" value="1"/>
</dbReference>
<dbReference type="PANTHER" id="PTHR21621">
    <property type="entry name" value="RIBOSOMAL PROTEIN S6 MODIFICATION PROTEIN"/>
    <property type="match status" value="1"/>
</dbReference>
<accession>A0ABV7EF09</accession>
<dbReference type="PANTHER" id="PTHR21621:SF0">
    <property type="entry name" value="BETA-CITRYLGLUTAMATE SYNTHASE B-RELATED"/>
    <property type="match status" value="1"/>
</dbReference>
<protein>
    <recommendedName>
        <fullName evidence="3">ATP-grasp domain-containing protein</fullName>
    </recommendedName>
</protein>
<keyword evidence="1" id="KW-0436">Ligase</keyword>
<comment type="caution">
    <text evidence="4">The sequence shown here is derived from an EMBL/GenBank/DDBJ whole genome shotgun (WGS) entry which is preliminary data.</text>
</comment>
<evidence type="ECO:0000256" key="2">
    <source>
        <dbReference type="PROSITE-ProRule" id="PRU00409"/>
    </source>
</evidence>
<feature type="domain" description="ATP-grasp" evidence="3">
    <location>
        <begin position="170"/>
        <end position="431"/>
    </location>
</feature>
<dbReference type="PROSITE" id="PS50975">
    <property type="entry name" value="ATP_GRASP"/>
    <property type="match status" value="1"/>
</dbReference>
<evidence type="ECO:0000256" key="1">
    <source>
        <dbReference type="ARBA" id="ARBA00022598"/>
    </source>
</evidence>
<organism evidence="4 5">
    <name type="scientific">Alteraurantiacibacter lauratis</name>
    <dbReference type="NCBI Taxonomy" id="2054627"/>
    <lineage>
        <taxon>Bacteria</taxon>
        <taxon>Pseudomonadati</taxon>
        <taxon>Pseudomonadota</taxon>
        <taxon>Alphaproteobacteria</taxon>
        <taxon>Sphingomonadales</taxon>
        <taxon>Erythrobacteraceae</taxon>
        <taxon>Alteraurantiacibacter</taxon>
    </lineage>
</organism>
<sequence>MACRTWFRNTDGNGDETAAALKSTRDIARFVAGLSRAALNEIRGDIQSALVVDEDGRLRIYLGYHHEQVSLLAVARVLDLVNGTGPISSVDVERHFAHLWQACQQSHPDYQAQFVMQGARSRDIPFLPFVPNMRLWKYGWGCNGRVFLESASMADSWLGAHVAQNKPATKILFEALGIPFAPHRLVNTETELEAAAVSIGWPCAVKPSDRGRSIGVTTNVTGLPALVEAFRAARANSSAPIMVERFVPGDVYRIMVVRGRVAWIIRRSPPFVTGDGRRTLQKLVDDHNRRLAEARRPGSFRGETPLDRDLHDELERQNIRLDDIVPQGVEIRLRKVPLLATGAVHFDVTAKAHPDIHRMAEMLADALGFAICGIDYVCEDIEASFTTQGAVLEVNQTPGLRVPIVAGIPPEVVGQKILGDEAARIPVMLVPTEAARHEAIGRALPIHANDGWVIGGRCGVGTTPLAGNFAEGCTPENQLYVQTRQVLRNPLAERLFIVCDPQTVATHGLPVDRCDTAIAFVAEPEDVLIRILSTYSGTFTQIADMPQLEQALASWR</sequence>
<name>A0ABV7EF09_9SPHN</name>
<gene>
    <name evidence="4" type="ORF">ACFODK_05990</name>
</gene>
<keyword evidence="5" id="KW-1185">Reference proteome</keyword>
<keyword evidence="2" id="KW-0547">Nucleotide-binding</keyword>
<dbReference type="Proteomes" id="UP001595378">
    <property type="component" value="Unassembled WGS sequence"/>
</dbReference>
<dbReference type="EMBL" id="JBHRSU010000005">
    <property type="protein sequence ID" value="MFC3100438.1"/>
    <property type="molecule type" value="Genomic_DNA"/>
</dbReference>
<reference evidence="5" key="1">
    <citation type="journal article" date="2019" name="Int. J. Syst. Evol. Microbiol.">
        <title>The Global Catalogue of Microorganisms (GCM) 10K type strain sequencing project: providing services to taxonomists for standard genome sequencing and annotation.</title>
        <authorList>
            <consortium name="The Broad Institute Genomics Platform"/>
            <consortium name="The Broad Institute Genome Sequencing Center for Infectious Disease"/>
            <person name="Wu L."/>
            <person name="Ma J."/>
        </authorList>
    </citation>
    <scope>NUCLEOTIDE SEQUENCE [LARGE SCALE GENOMIC DNA]</scope>
    <source>
        <strain evidence="5">KCTC 52606</strain>
    </source>
</reference>
<evidence type="ECO:0000313" key="5">
    <source>
        <dbReference type="Proteomes" id="UP001595378"/>
    </source>
</evidence>
<dbReference type="InterPro" id="IPR011761">
    <property type="entry name" value="ATP-grasp"/>
</dbReference>
<dbReference type="SUPFAM" id="SSF56059">
    <property type="entry name" value="Glutathione synthetase ATP-binding domain-like"/>
    <property type="match status" value="1"/>
</dbReference>
<evidence type="ECO:0000313" key="4">
    <source>
        <dbReference type="EMBL" id="MFC3100438.1"/>
    </source>
</evidence>
<dbReference type="Gene3D" id="3.30.470.20">
    <property type="entry name" value="ATP-grasp fold, B domain"/>
    <property type="match status" value="2"/>
</dbReference>